<gene>
    <name evidence="2" type="ORF">LCGC14_0974710</name>
</gene>
<dbReference type="Pfam" id="PF16677">
    <property type="entry name" value="GP3_package"/>
    <property type="match status" value="1"/>
</dbReference>
<dbReference type="Gene3D" id="1.10.132.80">
    <property type="match status" value="1"/>
</dbReference>
<sequence>MGKKTDRNEKGQFTIGNPGREKIFTTPKELEEYIKEYFDECDNNPFKKTEFHGKDAEECIVPIPRPYTIEGLSVHLEITRQALLNYEKAKGYEPYFNVVTHAKDFIKQRLVEAAVAGITKESFSKFLLINSSDYADKSEVDHRSGDRSMQPMNIIVDSKDTGDEFEKLIDGAKNNERPSEE</sequence>
<feature type="compositionally biased region" description="Basic and acidic residues" evidence="1">
    <location>
        <begin position="1"/>
        <end position="10"/>
    </location>
</feature>
<organism evidence="2">
    <name type="scientific">marine sediment metagenome</name>
    <dbReference type="NCBI Taxonomy" id="412755"/>
    <lineage>
        <taxon>unclassified sequences</taxon>
        <taxon>metagenomes</taxon>
        <taxon>ecological metagenomes</taxon>
    </lineage>
</organism>
<name>A0A0F9QTU7_9ZZZZ</name>
<evidence type="ECO:0008006" key="3">
    <source>
        <dbReference type="Google" id="ProtNLM"/>
    </source>
</evidence>
<accession>A0A0F9QTU7</accession>
<feature type="region of interest" description="Disordered" evidence="1">
    <location>
        <begin position="1"/>
        <end position="20"/>
    </location>
</feature>
<dbReference type="InterPro" id="IPR032066">
    <property type="entry name" value="GP3_package"/>
</dbReference>
<dbReference type="AlphaFoldDB" id="A0A0F9QTU7"/>
<dbReference type="EMBL" id="LAZR01003603">
    <property type="protein sequence ID" value="KKN16551.1"/>
    <property type="molecule type" value="Genomic_DNA"/>
</dbReference>
<comment type="caution">
    <text evidence="2">The sequence shown here is derived from an EMBL/GenBank/DDBJ whole genome shotgun (WGS) entry which is preliminary data.</text>
</comment>
<reference evidence="2" key="1">
    <citation type="journal article" date="2015" name="Nature">
        <title>Complex archaea that bridge the gap between prokaryotes and eukaryotes.</title>
        <authorList>
            <person name="Spang A."/>
            <person name="Saw J.H."/>
            <person name="Jorgensen S.L."/>
            <person name="Zaremba-Niedzwiedzka K."/>
            <person name="Martijn J."/>
            <person name="Lind A.E."/>
            <person name="van Eijk R."/>
            <person name="Schleper C."/>
            <person name="Guy L."/>
            <person name="Ettema T.J."/>
        </authorList>
    </citation>
    <scope>NUCLEOTIDE SEQUENCE</scope>
</reference>
<evidence type="ECO:0000256" key="1">
    <source>
        <dbReference type="SAM" id="MobiDB-lite"/>
    </source>
</evidence>
<protein>
    <recommendedName>
        <fullName evidence="3">Terminase small subunit</fullName>
    </recommendedName>
</protein>
<evidence type="ECO:0000313" key="2">
    <source>
        <dbReference type="EMBL" id="KKN16551.1"/>
    </source>
</evidence>
<proteinExistence type="predicted"/>